<reference evidence="2 3" key="1">
    <citation type="submission" date="2017-09" db="EMBL/GenBank/DDBJ databases">
        <title>Depth-based differentiation of microbial function through sediment-hosted aquifers and enrichment of novel symbionts in the deep terrestrial subsurface.</title>
        <authorList>
            <person name="Probst A.J."/>
            <person name="Ladd B."/>
            <person name="Jarett J.K."/>
            <person name="Geller-Mcgrath D.E."/>
            <person name="Sieber C.M."/>
            <person name="Emerson J.B."/>
            <person name="Anantharaman K."/>
            <person name="Thomas B.C."/>
            <person name="Malmstrom R."/>
            <person name="Stieglmeier M."/>
            <person name="Klingl A."/>
            <person name="Woyke T."/>
            <person name="Ryan C.M."/>
            <person name="Banfield J.F."/>
        </authorList>
    </citation>
    <scope>NUCLEOTIDE SEQUENCE [LARGE SCALE GENOMIC DNA]</scope>
    <source>
        <strain evidence="2">CG10_big_fil_rev_8_21_14_0_10_50_16</strain>
    </source>
</reference>
<feature type="domain" description="TraC-like" evidence="1">
    <location>
        <begin position="29"/>
        <end position="148"/>
    </location>
</feature>
<name>A0A2H0RLE8_9BACT</name>
<evidence type="ECO:0000259" key="1">
    <source>
        <dbReference type="Pfam" id="PF26593"/>
    </source>
</evidence>
<sequence length="231" mass="26391">MASKQKQTSDPKRPTTQRYLDIQEIRDDIVALKDGTVRAVILVSSINFALKSTDEQQAVIQAYMQFLNGLDYPLQVVIQSRKMRIDDYVARMREASADLKNELLRTQTDDYISFIQELVAGNDIMSKRFYIIVPYDPFTNKKRNFWTRAGEALAPGSRIRLSEKQFVERQHELEQRVAQALGSLNSMGLSGARLDTQSLIEMYYNSYNPVTSQAQPLADVSKLDIDTSYGF</sequence>
<dbReference type="AlphaFoldDB" id="A0A2H0RLE8"/>
<dbReference type="InterPro" id="IPR058596">
    <property type="entry name" value="TraC-like_dom"/>
</dbReference>
<dbReference type="Proteomes" id="UP000230084">
    <property type="component" value="Unassembled WGS sequence"/>
</dbReference>
<gene>
    <name evidence="2" type="ORF">COV06_04370</name>
</gene>
<organism evidence="2 3">
    <name type="scientific">Candidatus Uhrbacteria bacterium CG10_big_fil_rev_8_21_14_0_10_50_16</name>
    <dbReference type="NCBI Taxonomy" id="1975039"/>
    <lineage>
        <taxon>Bacteria</taxon>
        <taxon>Candidatus Uhriibacteriota</taxon>
    </lineage>
</organism>
<evidence type="ECO:0000313" key="2">
    <source>
        <dbReference type="EMBL" id="PIR47290.1"/>
    </source>
</evidence>
<dbReference type="EMBL" id="PCYM01000010">
    <property type="protein sequence ID" value="PIR47290.1"/>
    <property type="molecule type" value="Genomic_DNA"/>
</dbReference>
<dbReference type="Pfam" id="PF26593">
    <property type="entry name" value="TraC-like"/>
    <property type="match status" value="1"/>
</dbReference>
<comment type="caution">
    <text evidence="2">The sequence shown here is derived from an EMBL/GenBank/DDBJ whole genome shotgun (WGS) entry which is preliminary data.</text>
</comment>
<proteinExistence type="predicted"/>
<protein>
    <recommendedName>
        <fullName evidence="1">TraC-like domain-containing protein</fullName>
    </recommendedName>
</protein>
<evidence type="ECO:0000313" key="3">
    <source>
        <dbReference type="Proteomes" id="UP000230084"/>
    </source>
</evidence>
<accession>A0A2H0RLE8</accession>